<dbReference type="Pfam" id="PF22679">
    <property type="entry name" value="T1R_D3-like"/>
    <property type="match status" value="1"/>
</dbReference>
<evidence type="ECO:0000313" key="13">
    <source>
        <dbReference type="Proteomes" id="UP000034487"/>
    </source>
</evidence>
<evidence type="ECO:0000256" key="9">
    <source>
        <dbReference type="ARBA" id="ARBA00023125"/>
    </source>
</evidence>
<evidence type="ECO:0000313" key="12">
    <source>
        <dbReference type="EMBL" id="KKU44555.1"/>
    </source>
</evidence>
<dbReference type="EC" id="3.1.21.3" evidence="10"/>
<dbReference type="Proteomes" id="UP000034487">
    <property type="component" value="Unassembled WGS sequence"/>
</dbReference>
<evidence type="ECO:0000256" key="1">
    <source>
        <dbReference type="ARBA" id="ARBA00000851"/>
    </source>
</evidence>
<evidence type="ECO:0000256" key="3">
    <source>
        <dbReference type="ARBA" id="ARBA00022722"/>
    </source>
</evidence>
<dbReference type="InterPro" id="IPR040980">
    <property type="entry name" value="SWI2_SNF2"/>
</dbReference>
<dbReference type="Pfam" id="PF12008">
    <property type="entry name" value="EcoR124_C"/>
    <property type="match status" value="1"/>
</dbReference>
<evidence type="ECO:0000256" key="7">
    <source>
        <dbReference type="ARBA" id="ARBA00022801"/>
    </source>
</evidence>
<dbReference type="CDD" id="cd18030">
    <property type="entry name" value="DEXHc_RE_I_HsdR"/>
    <property type="match status" value="1"/>
</dbReference>
<keyword evidence="3" id="KW-0540">Nuclease</keyword>
<feature type="domain" description="Helicase ATP-binding" evidence="11">
    <location>
        <begin position="250"/>
        <end position="416"/>
    </location>
</feature>
<keyword evidence="5 10" id="KW-0680">Restriction system</keyword>
<dbReference type="Pfam" id="PF04313">
    <property type="entry name" value="HSDR_N"/>
    <property type="match status" value="1"/>
</dbReference>
<dbReference type="PATRIC" id="fig|1618335.3.peg.8"/>
<accession>A0A0G1TGK2</accession>
<comment type="catalytic activity">
    <reaction evidence="1 10">
        <text>Endonucleolytic cleavage of DNA to give random double-stranded fragments with terminal 5'-phosphates, ATP is simultaneously hydrolyzed.</text>
        <dbReference type="EC" id="3.1.21.3"/>
    </reaction>
</comment>
<dbReference type="InterPro" id="IPR055180">
    <property type="entry name" value="HsdR_RecA-like_helicase_dom_2"/>
</dbReference>
<dbReference type="PANTHER" id="PTHR30195">
    <property type="entry name" value="TYPE I SITE-SPECIFIC DEOXYRIBONUCLEASE PROTEIN SUBUNIT M AND R"/>
    <property type="match status" value="1"/>
</dbReference>
<reference evidence="12 13" key="1">
    <citation type="journal article" date="2015" name="Nature">
        <title>rRNA introns, odd ribosomes, and small enigmatic genomes across a large radiation of phyla.</title>
        <authorList>
            <person name="Brown C.T."/>
            <person name="Hug L.A."/>
            <person name="Thomas B.C."/>
            <person name="Sharon I."/>
            <person name="Castelle C.J."/>
            <person name="Singh A."/>
            <person name="Wilkins M.J."/>
            <person name="Williams K.H."/>
            <person name="Banfield J.F."/>
        </authorList>
    </citation>
    <scope>NUCLEOTIDE SEQUENCE [LARGE SCALE GENOMIC DNA]</scope>
</reference>
<dbReference type="InterPro" id="IPR014001">
    <property type="entry name" value="Helicase_ATP-bd"/>
</dbReference>
<keyword evidence="6" id="KW-0255">Endonuclease</keyword>
<dbReference type="PROSITE" id="PS51192">
    <property type="entry name" value="HELICASE_ATP_BIND_1"/>
    <property type="match status" value="1"/>
</dbReference>
<dbReference type="GO" id="GO:0005524">
    <property type="term" value="F:ATP binding"/>
    <property type="evidence" value="ECO:0007669"/>
    <property type="project" value="UniProtKB-KW"/>
</dbReference>
<dbReference type="InterPro" id="IPR007409">
    <property type="entry name" value="Restrct_endonuc_type1_HsdR_N"/>
</dbReference>
<sequence>MTIQSEQTLENNLLTQLQKMKYERVTIGDEKDLIVNLKTQLEKHNETKFSDGEFQKVLNHLAKGNVFDKAKTLRDKMRLVRDDGKNGYVEFFNSREWCQNEFQITNQVTNEGSYKNRYDVTILINGLPLVQIELKRRGLDLKEAFNQVNRYQRHSYDASYGLFRYIQIFVISNGVNTKYYANNHRQSFKFTSFWADKENNKITDLAKFTESYLERCHIAKMIANYTVLAETKTLMVLRPYQYYAVEAIIDRVQNSTKGGYIWHTTGSGKTLTSFKASQILVDLPEIYKVVFVVDRNDLDTQTIREFNNFEEDCVDQTDNTRQLVKQFGNPDSKLIVTTIQKLNNAISNERHLLKMDKHRNQKIVFIFDECHRSQFGEIHKRIIEFFTNHQLFGFTGTPIFADNASGNALGRRTTHDLFGEQLHSYVITDAISDENVLKFSVEYVGRYRQKETANEVDIEVEAIDIKELMESPKRLEKIVDYILANHDRKSHSREFNAIFAVGSVDILTKYYEIFKTKQAGSKSKLKIATIFSYAANEDDKDANGLLDEDIQLGLFSQLNQHSRDKLESYIADYNEQFGTNFTTKDSGSFYNYYRNVADKVRKREVDILLVVNMFLTGFDSKTLNTMYVDKSLRYHGLLQAYSRTNRILDERKSQGNIVVFRNLKKATDDAIALFSNKDAKEIIFVEPYEKYVERFNEAVANLRELTPTPNDVDLLVGEEQELKFVTNFRELLRLRNILIAFADFKIEDTTISAQTFVDFRSKYLDIYDKVRSEHEKEKVSILDDVDFMLELVRRDEINVDYIIRLLARYVDASDDAKKAILNNIFNVMSADDRLRSKKELIEKFIKTTVPKITDSEEVENKFEEFWSDEKTKAFERMCNEEGLMTEKLQNLIDNYLYSGRKPRGNDLVGSLTIQPKILERESIVKRLMSKFNSFIETFIEGV</sequence>
<evidence type="ECO:0000256" key="2">
    <source>
        <dbReference type="ARBA" id="ARBA00008598"/>
    </source>
</evidence>
<evidence type="ECO:0000256" key="5">
    <source>
        <dbReference type="ARBA" id="ARBA00022747"/>
    </source>
</evidence>
<dbReference type="SMART" id="SM00487">
    <property type="entry name" value="DEXDc"/>
    <property type="match status" value="1"/>
</dbReference>
<name>A0A0G1TGK2_9BACT</name>
<comment type="function">
    <text evidence="10">Subunit R is required for both nuclease and ATPase activities, but not for modification.</text>
</comment>
<gene>
    <name evidence="12" type="ORF">UX60_C0001G0008</name>
</gene>
<dbReference type="Pfam" id="PF18766">
    <property type="entry name" value="SWI2_SNF2"/>
    <property type="match status" value="1"/>
</dbReference>
<dbReference type="InterPro" id="IPR004473">
    <property type="entry name" value="Restrct_endonuc_typeI_HsdR"/>
</dbReference>
<dbReference type="CDD" id="cd18800">
    <property type="entry name" value="SF2_C_EcoR124I-like"/>
    <property type="match status" value="1"/>
</dbReference>
<protein>
    <recommendedName>
        <fullName evidence="10">Type I restriction enzyme endonuclease subunit</fullName>
        <shortName evidence="10">R protein</shortName>
        <ecNumber evidence="10">3.1.21.3</ecNumber>
    </recommendedName>
</protein>
<dbReference type="InterPro" id="IPR022625">
    <property type="entry name" value="TypeI_RM_Rsu_C"/>
</dbReference>
<proteinExistence type="inferred from homology"/>
<keyword evidence="4 10" id="KW-0547">Nucleotide-binding</keyword>
<dbReference type="Gene3D" id="1.20.58.2040">
    <property type="match status" value="1"/>
</dbReference>
<organism evidence="12 13">
    <name type="scientific">Berkelbacteria bacterium GW2011_GWA2_46_7</name>
    <dbReference type="NCBI Taxonomy" id="1618335"/>
    <lineage>
        <taxon>Bacteria</taxon>
        <taxon>Candidatus Berkelbacteria</taxon>
    </lineage>
</organism>
<dbReference type="InterPro" id="IPR027417">
    <property type="entry name" value="P-loop_NTPase"/>
</dbReference>
<comment type="similarity">
    <text evidence="2 10">Belongs to the HsdR family.</text>
</comment>
<evidence type="ECO:0000256" key="4">
    <source>
        <dbReference type="ARBA" id="ARBA00022741"/>
    </source>
</evidence>
<evidence type="ECO:0000256" key="10">
    <source>
        <dbReference type="RuleBase" id="RU364115"/>
    </source>
</evidence>
<dbReference type="GO" id="GO:0003677">
    <property type="term" value="F:DNA binding"/>
    <property type="evidence" value="ECO:0007669"/>
    <property type="project" value="UniProtKB-KW"/>
</dbReference>
<comment type="subunit">
    <text evidence="10">The type I restriction/modification system is composed of three polypeptides R, M and S.</text>
</comment>
<evidence type="ECO:0000259" key="11">
    <source>
        <dbReference type="PROSITE" id="PS51192"/>
    </source>
</evidence>
<dbReference type="Gene3D" id="3.40.50.300">
    <property type="entry name" value="P-loop containing nucleotide triphosphate hydrolases"/>
    <property type="match status" value="2"/>
</dbReference>
<comment type="caution">
    <text evidence="12">The sequence shown here is derived from an EMBL/GenBank/DDBJ whole genome shotgun (WGS) entry which is preliminary data.</text>
</comment>
<dbReference type="InterPro" id="IPR051268">
    <property type="entry name" value="Type-I_R_enzyme_R_subunit"/>
</dbReference>
<dbReference type="SUPFAM" id="SSF52540">
    <property type="entry name" value="P-loop containing nucleoside triphosphate hydrolases"/>
    <property type="match status" value="2"/>
</dbReference>
<dbReference type="GO" id="GO:0009035">
    <property type="term" value="F:type I site-specific deoxyribonuclease activity"/>
    <property type="evidence" value="ECO:0007669"/>
    <property type="project" value="UniProtKB-EC"/>
</dbReference>
<dbReference type="PANTHER" id="PTHR30195:SF16">
    <property type="entry name" value="TYPE I RESTRICTION ENZYME ENDONUCLEASE SUBUNIT"/>
    <property type="match status" value="1"/>
</dbReference>
<keyword evidence="7 10" id="KW-0378">Hydrolase</keyword>
<dbReference type="GO" id="GO:0009307">
    <property type="term" value="P:DNA restriction-modification system"/>
    <property type="evidence" value="ECO:0007669"/>
    <property type="project" value="UniProtKB-KW"/>
</dbReference>
<dbReference type="CDD" id="cd22332">
    <property type="entry name" value="HsdR_N"/>
    <property type="match status" value="1"/>
</dbReference>
<dbReference type="AlphaFoldDB" id="A0A0G1TGK2"/>
<dbReference type="Gene3D" id="3.90.1570.50">
    <property type="match status" value="1"/>
</dbReference>
<dbReference type="NCBIfam" id="TIGR00348">
    <property type="entry name" value="hsdR"/>
    <property type="match status" value="1"/>
</dbReference>
<dbReference type="EMBL" id="LCMV01000001">
    <property type="protein sequence ID" value="KKU44555.1"/>
    <property type="molecule type" value="Genomic_DNA"/>
</dbReference>
<keyword evidence="9 10" id="KW-0238">DNA-binding</keyword>
<evidence type="ECO:0000256" key="6">
    <source>
        <dbReference type="ARBA" id="ARBA00022759"/>
    </source>
</evidence>
<evidence type="ECO:0000256" key="8">
    <source>
        <dbReference type="ARBA" id="ARBA00022840"/>
    </source>
</evidence>
<keyword evidence="8 10" id="KW-0067">ATP-binding</keyword>